<dbReference type="GO" id="GO:0046872">
    <property type="term" value="F:metal ion binding"/>
    <property type="evidence" value="ECO:0007669"/>
    <property type="project" value="UniProtKB-KW"/>
</dbReference>
<dbReference type="PROSITE" id="PS00198">
    <property type="entry name" value="4FE4S_FER_1"/>
    <property type="match status" value="2"/>
</dbReference>
<dbReference type="PANTHER" id="PTHR30176">
    <property type="entry name" value="FERREDOXIN-TYPE PROTEIN NAPH"/>
    <property type="match status" value="1"/>
</dbReference>
<evidence type="ECO:0000313" key="9">
    <source>
        <dbReference type="EMBL" id="KAA6334067.1"/>
    </source>
</evidence>
<keyword evidence="7" id="KW-1133">Transmembrane helix</keyword>
<feature type="domain" description="4Fe-4S ferredoxin-type" evidence="8">
    <location>
        <begin position="250"/>
        <end position="276"/>
    </location>
</feature>
<feature type="domain" description="4Fe-4S ferredoxin-type" evidence="8">
    <location>
        <begin position="421"/>
        <end position="456"/>
    </location>
</feature>
<evidence type="ECO:0000256" key="1">
    <source>
        <dbReference type="ARBA" id="ARBA00022448"/>
    </source>
</evidence>
<dbReference type="Pfam" id="PF12838">
    <property type="entry name" value="Fer4_7"/>
    <property type="match status" value="1"/>
</dbReference>
<evidence type="ECO:0000256" key="5">
    <source>
        <dbReference type="ARBA" id="ARBA00023004"/>
    </source>
</evidence>
<feature type="transmembrane region" description="Helical" evidence="7">
    <location>
        <begin position="6"/>
        <end position="23"/>
    </location>
</feature>
<keyword evidence="5" id="KW-0408">Iron</keyword>
<protein>
    <submittedName>
        <fullName evidence="9">Putative electron transport protein YccM</fullName>
    </submittedName>
</protein>
<feature type="transmembrane region" description="Helical" evidence="7">
    <location>
        <begin position="35"/>
        <end position="56"/>
    </location>
</feature>
<keyword evidence="3" id="KW-0479">Metal-binding</keyword>
<dbReference type="InterPro" id="IPR017896">
    <property type="entry name" value="4Fe4S_Fe-S-bd"/>
</dbReference>
<dbReference type="Gene3D" id="3.30.70.20">
    <property type="match status" value="3"/>
</dbReference>
<dbReference type="InterPro" id="IPR017900">
    <property type="entry name" value="4Fe4S_Fe_S_CS"/>
</dbReference>
<evidence type="ECO:0000256" key="3">
    <source>
        <dbReference type="ARBA" id="ARBA00022723"/>
    </source>
</evidence>
<dbReference type="PROSITE" id="PS51379">
    <property type="entry name" value="4FE4S_FER_2"/>
    <property type="match status" value="6"/>
</dbReference>
<keyword evidence="4" id="KW-0249">Electron transport</keyword>
<feature type="domain" description="4Fe-4S ferredoxin-type" evidence="8">
    <location>
        <begin position="343"/>
        <end position="372"/>
    </location>
</feature>
<dbReference type="PANTHER" id="PTHR30176:SF3">
    <property type="entry name" value="FERREDOXIN-TYPE PROTEIN NAPH"/>
    <property type="match status" value="1"/>
</dbReference>
<feature type="domain" description="4Fe-4S ferredoxin-type" evidence="8">
    <location>
        <begin position="380"/>
        <end position="413"/>
    </location>
</feature>
<accession>A0A5J4RJI6</accession>
<keyword evidence="7" id="KW-0812">Transmembrane</keyword>
<dbReference type="InterPro" id="IPR051684">
    <property type="entry name" value="Electron_Trans/Redox"/>
</dbReference>
<evidence type="ECO:0000256" key="6">
    <source>
        <dbReference type="ARBA" id="ARBA00023014"/>
    </source>
</evidence>
<keyword evidence="6" id="KW-0411">Iron-sulfur</keyword>
<dbReference type="FunFam" id="3.30.70.20:FF:000046">
    <property type="entry name" value="Periplasmic [Fe] hydrogenase large subunit"/>
    <property type="match status" value="1"/>
</dbReference>
<evidence type="ECO:0000256" key="7">
    <source>
        <dbReference type="SAM" id="Phobius"/>
    </source>
</evidence>
<dbReference type="CDD" id="cd16373">
    <property type="entry name" value="DMSOR_beta_like"/>
    <property type="match status" value="1"/>
</dbReference>
<dbReference type="GO" id="GO:0051539">
    <property type="term" value="F:4 iron, 4 sulfur cluster binding"/>
    <property type="evidence" value="ECO:0007669"/>
    <property type="project" value="UniProtKB-KW"/>
</dbReference>
<proteinExistence type="predicted"/>
<dbReference type="Pfam" id="PF12801">
    <property type="entry name" value="Fer4_5"/>
    <property type="match status" value="2"/>
</dbReference>
<reference evidence="9" key="1">
    <citation type="submission" date="2019-03" db="EMBL/GenBank/DDBJ databases">
        <title>Single cell metagenomics reveals metabolic interactions within the superorganism composed of flagellate Streblomastix strix and complex community of Bacteroidetes bacteria on its surface.</title>
        <authorList>
            <person name="Treitli S.C."/>
            <person name="Kolisko M."/>
            <person name="Husnik F."/>
            <person name="Keeling P."/>
            <person name="Hampl V."/>
        </authorList>
    </citation>
    <scope>NUCLEOTIDE SEQUENCE</scope>
    <source>
        <strain evidence="9">STM</strain>
    </source>
</reference>
<evidence type="ECO:0000256" key="4">
    <source>
        <dbReference type="ARBA" id="ARBA00022982"/>
    </source>
</evidence>
<dbReference type="EMBL" id="SNRY01001038">
    <property type="protein sequence ID" value="KAA6334067.1"/>
    <property type="molecule type" value="Genomic_DNA"/>
</dbReference>
<keyword evidence="2" id="KW-0004">4Fe-4S</keyword>
<keyword evidence="7" id="KW-0472">Membrane</keyword>
<comment type="caution">
    <text evidence="9">The sequence shown here is derived from an EMBL/GenBank/DDBJ whole genome shotgun (WGS) entry which is preliminary data.</text>
</comment>
<dbReference type="AlphaFoldDB" id="A0A5J4RJI6"/>
<gene>
    <name evidence="9" type="ORF">EZS27_017582</name>
</gene>
<feature type="transmembrane region" description="Helical" evidence="7">
    <location>
        <begin position="176"/>
        <end position="194"/>
    </location>
</feature>
<name>A0A5J4RJI6_9ZZZZ</name>
<feature type="transmembrane region" description="Helical" evidence="7">
    <location>
        <begin position="298"/>
        <end position="317"/>
    </location>
</feature>
<keyword evidence="1" id="KW-0813">Transport</keyword>
<feature type="domain" description="4Fe-4S ferredoxin-type" evidence="8">
    <location>
        <begin position="461"/>
        <end position="493"/>
    </location>
</feature>
<evidence type="ECO:0000259" key="8">
    <source>
        <dbReference type="PROSITE" id="PS51379"/>
    </source>
</evidence>
<sequence>MMLKTIRIVISVILFGLITFFFLDFAGIMPNGFHWLANIQFVPALLSHSFLILGILLALTLLFGRIFCSTLCPMGAFQDVVAWFSKRTGKKKGKKKYRYSPAKATLRYTVLGIALLTFLAGFPMVLGLVEPYSVYGRMITNVFRPVYMTGNNLLESVFSSFNNYTFYQADVDIRSLFSFFGGIVMFLLIGYLAWKYGRIYCNTICPVGTVLGFLSKYSLFKIRIDADKCNKCGLCATKCKSACIDSKEGVIDHSRCVDCYNCLEACKREALSYSPANRKNLKVTKEERQTSDQSKRQFLLMGLTTGLVAATAIPKTMAQKGTKALRNQVAYKVKYPVMPPGAVSIKHFQAHCTSCHLCVSKCPSKVLRPAFMEYGWGGIMQPVEDFEKGFCNYDCTVCGEVCPNGAIHKLTVEEKHLTQPGRVVFIKENCVVYTDETSCGACSEHCPTQAVSMVPYQNGLTIPEVDTEICVGCGGCEHICPVVPYKAIHIEGNPIQLRAKPFIEEEKKEINVDSFGF</sequence>
<feature type="transmembrane region" description="Helical" evidence="7">
    <location>
        <begin position="105"/>
        <end position="129"/>
    </location>
</feature>
<dbReference type="GO" id="GO:0005886">
    <property type="term" value="C:plasma membrane"/>
    <property type="evidence" value="ECO:0007669"/>
    <property type="project" value="TreeGrafter"/>
</dbReference>
<feature type="domain" description="4Fe-4S ferredoxin-type" evidence="8">
    <location>
        <begin position="220"/>
        <end position="249"/>
    </location>
</feature>
<evidence type="ECO:0000256" key="2">
    <source>
        <dbReference type="ARBA" id="ARBA00022485"/>
    </source>
</evidence>
<dbReference type="SUPFAM" id="SSF54862">
    <property type="entry name" value="4Fe-4S ferredoxins"/>
    <property type="match status" value="2"/>
</dbReference>
<organism evidence="9">
    <name type="scientific">termite gut metagenome</name>
    <dbReference type="NCBI Taxonomy" id="433724"/>
    <lineage>
        <taxon>unclassified sequences</taxon>
        <taxon>metagenomes</taxon>
        <taxon>organismal metagenomes</taxon>
    </lineage>
</organism>